<feature type="compositionally biased region" description="Low complexity" evidence="2">
    <location>
        <begin position="739"/>
        <end position="753"/>
    </location>
</feature>
<feature type="region of interest" description="Disordered" evidence="2">
    <location>
        <begin position="585"/>
        <end position="803"/>
    </location>
</feature>
<evidence type="ECO:0000256" key="2">
    <source>
        <dbReference type="SAM" id="MobiDB-lite"/>
    </source>
</evidence>
<dbReference type="Pfam" id="PF08238">
    <property type="entry name" value="Sel1"/>
    <property type="match status" value="6"/>
</dbReference>
<feature type="region of interest" description="Disordered" evidence="2">
    <location>
        <begin position="1"/>
        <end position="39"/>
    </location>
</feature>
<feature type="compositionally biased region" description="Pro residues" evidence="2">
    <location>
        <begin position="628"/>
        <end position="644"/>
    </location>
</feature>
<dbReference type="Proteomes" id="UP000267821">
    <property type="component" value="Unassembled WGS sequence"/>
</dbReference>
<evidence type="ECO:0000256" key="1">
    <source>
        <dbReference type="ARBA" id="ARBA00022737"/>
    </source>
</evidence>
<protein>
    <submittedName>
        <fullName evidence="3">HCP-like protein</fullName>
    </submittedName>
</protein>
<evidence type="ECO:0000313" key="4">
    <source>
        <dbReference type="Proteomes" id="UP000267821"/>
    </source>
</evidence>
<dbReference type="PRINTS" id="PR01217">
    <property type="entry name" value="PRICHEXTENSN"/>
</dbReference>
<dbReference type="PANTHER" id="PTHR46430:SF2">
    <property type="entry name" value="CHITIN SYNTHASE REGULATORY FACTOR 4"/>
    <property type="match status" value="1"/>
</dbReference>
<dbReference type="OrthoDB" id="4095816at2759"/>
<dbReference type="InterPro" id="IPR011990">
    <property type="entry name" value="TPR-like_helical_dom_sf"/>
</dbReference>
<dbReference type="InterPro" id="IPR006597">
    <property type="entry name" value="Sel1-like"/>
</dbReference>
<dbReference type="SUPFAM" id="SSF81901">
    <property type="entry name" value="HCP-like"/>
    <property type="match status" value="1"/>
</dbReference>
<feature type="region of interest" description="Disordered" evidence="2">
    <location>
        <begin position="88"/>
        <end position="111"/>
    </location>
</feature>
<dbReference type="Gene3D" id="1.25.40.10">
    <property type="entry name" value="Tetratricopeptide repeat domain"/>
    <property type="match status" value="3"/>
</dbReference>
<sequence length="821" mass="89659">MYAQNHPQKPPPRLGATFYPGRDDDFSMDPQVVSPAPQRVMPEVPVQIAGSLEYLELEANSINRNPNIRQPPPGTKMEPQQARIYSDGYSTGSEYRDSHGYQQSIPPATTDDYPLYDHYTAHDEPHLSPFPRLINPGPKVPPTFEEKEIIVEQSRVDVLSSNDPELQLTWAYGALNHVEISLAHLARTSPEGARPDTPELEHQIKTDAINVVSFLANQHHPRAEFMKGNWLEFGKFGFRVDKKEAFKCYSRSAERGYARSEYRMGMQFENSGEPMKAIKHYTQGAAMNDSASNYRLGMMTLLGQHGQRQDYARGVHLVRLAAQTADENAPQGAYVYGMLLARELPGITVPEVFLPQDIRLAKEMIEKAAYLGFARAQLKMGTAYELCQLGCEFNPALSLHYNALAAKQGEPEAEMAISKWFLCGHEGVFEKNEELAFVYAQRAASSGLATAEFALGYFYEIGMYVPVDIQQAKVWYGKAAAHGNKDASNRIDGISRSKTLSKKDHENIALSKIRARHASQSSKINPVTERQRQASGQLLPVVEAVDMPDPQVPQIPPIPAQHQFPPRGSSTAPSINTGFINPEILAGAGQNQGGYLPRPGSAAPYPTGPNGNLPFPARSNSASGYGPGPGPGPQGRPFSPPGPHFPLAAGFYPQGNLGPGPQRPYPPNSGPPQSRTPHGPPPHQQQRPPPQGQGYTVYDDQQKRQSGGRPSSSGTPKPAPPVDIGFEAPVQKPKPPASPKLQQQQQPPQHRPMQSPPPTASQPPTSPGPPRPTPTPAPKPAPAPTKAGKGPKTFEEMGVAEQKKDEECVSLVILLFCPMEC</sequence>
<accession>A0A3N4M386</accession>
<name>A0A3N4M386_9PEZI</name>
<feature type="compositionally biased region" description="Polar residues" evidence="2">
    <location>
        <begin position="704"/>
        <end position="715"/>
    </location>
</feature>
<dbReference type="PANTHER" id="PTHR46430">
    <property type="entry name" value="PROTEIN SKT5-RELATED"/>
    <property type="match status" value="1"/>
</dbReference>
<dbReference type="AlphaFoldDB" id="A0A3N4M386"/>
<dbReference type="InterPro" id="IPR051726">
    <property type="entry name" value="Chitin_Synth_Reg"/>
</dbReference>
<dbReference type="EMBL" id="ML121527">
    <property type="protein sequence ID" value="RPB29477.1"/>
    <property type="molecule type" value="Genomic_DNA"/>
</dbReference>
<proteinExistence type="predicted"/>
<feature type="compositionally biased region" description="Pro residues" evidence="2">
    <location>
        <begin position="661"/>
        <end position="670"/>
    </location>
</feature>
<gene>
    <name evidence="3" type="ORF">L211DRAFT_872515</name>
</gene>
<dbReference type="SMART" id="SM00671">
    <property type="entry name" value="SEL1"/>
    <property type="match status" value="7"/>
</dbReference>
<dbReference type="STRING" id="1051890.A0A3N4M386"/>
<organism evidence="3 4">
    <name type="scientific">Terfezia boudieri ATCC MYA-4762</name>
    <dbReference type="NCBI Taxonomy" id="1051890"/>
    <lineage>
        <taxon>Eukaryota</taxon>
        <taxon>Fungi</taxon>
        <taxon>Dikarya</taxon>
        <taxon>Ascomycota</taxon>
        <taxon>Pezizomycotina</taxon>
        <taxon>Pezizomycetes</taxon>
        <taxon>Pezizales</taxon>
        <taxon>Pezizaceae</taxon>
        <taxon>Terfezia</taxon>
    </lineage>
</organism>
<feature type="compositionally biased region" description="Pro residues" evidence="2">
    <location>
        <begin position="678"/>
        <end position="691"/>
    </location>
</feature>
<feature type="compositionally biased region" description="Pro residues" evidence="2">
    <location>
        <begin position="754"/>
        <end position="783"/>
    </location>
</feature>
<reference evidence="3 4" key="1">
    <citation type="journal article" date="2018" name="Nat. Ecol. Evol.">
        <title>Pezizomycetes genomes reveal the molecular basis of ectomycorrhizal truffle lifestyle.</title>
        <authorList>
            <person name="Murat C."/>
            <person name="Payen T."/>
            <person name="Noel B."/>
            <person name="Kuo A."/>
            <person name="Morin E."/>
            <person name="Chen J."/>
            <person name="Kohler A."/>
            <person name="Krizsan K."/>
            <person name="Balestrini R."/>
            <person name="Da Silva C."/>
            <person name="Montanini B."/>
            <person name="Hainaut M."/>
            <person name="Levati E."/>
            <person name="Barry K.W."/>
            <person name="Belfiori B."/>
            <person name="Cichocki N."/>
            <person name="Clum A."/>
            <person name="Dockter R.B."/>
            <person name="Fauchery L."/>
            <person name="Guy J."/>
            <person name="Iotti M."/>
            <person name="Le Tacon F."/>
            <person name="Lindquist E.A."/>
            <person name="Lipzen A."/>
            <person name="Malagnac F."/>
            <person name="Mello A."/>
            <person name="Molinier V."/>
            <person name="Miyauchi S."/>
            <person name="Poulain J."/>
            <person name="Riccioni C."/>
            <person name="Rubini A."/>
            <person name="Sitrit Y."/>
            <person name="Splivallo R."/>
            <person name="Traeger S."/>
            <person name="Wang M."/>
            <person name="Zifcakova L."/>
            <person name="Wipf D."/>
            <person name="Zambonelli A."/>
            <person name="Paolocci F."/>
            <person name="Nowrousian M."/>
            <person name="Ottonello S."/>
            <person name="Baldrian P."/>
            <person name="Spatafora J.W."/>
            <person name="Henrissat B."/>
            <person name="Nagy L.G."/>
            <person name="Aury J.M."/>
            <person name="Wincker P."/>
            <person name="Grigoriev I.V."/>
            <person name="Bonfante P."/>
            <person name="Martin F.M."/>
        </authorList>
    </citation>
    <scope>NUCLEOTIDE SEQUENCE [LARGE SCALE GENOMIC DNA]</scope>
    <source>
        <strain evidence="3 4">ATCC MYA-4762</strain>
    </source>
</reference>
<evidence type="ECO:0000313" key="3">
    <source>
        <dbReference type="EMBL" id="RPB29477.1"/>
    </source>
</evidence>
<keyword evidence="1" id="KW-0677">Repeat</keyword>
<dbReference type="InParanoid" id="A0A3N4M386"/>
<keyword evidence="4" id="KW-1185">Reference proteome</keyword>